<dbReference type="AlphaFoldDB" id="A0A2A6CF04"/>
<name>A0A2A6CF04_PRIPA</name>
<evidence type="ECO:0000313" key="1">
    <source>
        <dbReference type="EnsemblMetazoa" id="PPA38412.1"/>
    </source>
</evidence>
<dbReference type="Pfam" id="PF08615">
    <property type="entry name" value="RNase_H2_suC"/>
    <property type="match status" value="1"/>
</dbReference>
<dbReference type="EnsemblMetazoa" id="PPA38412.1">
    <property type="protein sequence ID" value="PPA38412.1"/>
    <property type="gene ID" value="WBGene00276781"/>
</dbReference>
<gene>
    <name evidence="1" type="primary">WBGene00276781</name>
</gene>
<dbReference type="InterPro" id="IPR013924">
    <property type="entry name" value="RNase_H2_suC"/>
</dbReference>
<dbReference type="OrthoDB" id="6222486at2759"/>
<dbReference type="Gene3D" id="2.40.128.680">
    <property type="match status" value="1"/>
</dbReference>
<dbReference type="GO" id="GO:0006401">
    <property type="term" value="P:RNA catabolic process"/>
    <property type="evidence" value="ECO:0007669"/>
    <property type="project" value="InterPro"/>
</dbReference>
<dbReference type="GO" id="GO:0032299">
    <property type="term" value="C:ribonuclease H2 complex"/>
    <property type="evidence" value="ECO:0007669"/>
    <property type="project" value="InterPro"/>
</dbReference>
<keyword evidence="2" id="KW-1185">Reference proteome</keyword>
<proteinExistence type="predicted"/>
<dbReference type="Proteomes" id="UP000005239">
    <property type="component" value="Unassembled WGS sequence"/>
</dbReference>
<dbReference type="PANTHER" id="PTHR47204:SF1">
    <property type="entry name" value="RIBONUCLEASE H2 SUBUNIT C"/>
    <property type="match status" value="1"/>
</dbReference>
<dbReference type="PANTHER" id="PTHR47204">
    <property type="entry name" value="OS02G0168900 PROTEIN"/>
    <property type="match status" value="1"/>
</dbReference>
<reference evidence="1" key="2">
    <citation type="submission" date="2022-06" db="UniProtKB">
        <authorList>
            <consortium name="EnsemblMetazoa"/>
        </authorList>
    </citation>
    <scope>IDENTIFICATION</scope>
    <source>
        <strain evidence="1">PS312</strain>
    </source>
</reference>
<dbReference type="CDD" id="cd09271">
    <property type="entry name" value="RNase_H2-C"/>
    <property type="match status" value="1"/>
</dbReference>
<protein>
    <submittedName>
        <fullName evidence="1">Uncharacterized protein</fullName>
    </submittedName>
</protein>
<sequence>MQVSYSVCCDSFLVICPFFLSHAFQRPTLVECSNICLFSYLMGTPERHPLALEDVWYAWVRPCTAHRAKPLAGPHFTARHWRFFGDVAEIRDRMGHDDAGVKMDVEDPMAPTVHFALRHDEYWLRAECPEEADQPPPLQGECGAPSSGYGPEVLIASSGPGSEIAIQIEQDRAFIAGFEYEWNERKRLADLVQEYHQYATRIDEAIGHIKEIDAHEIKLIGYDLAESGEGGGGGVEGSSQEEEGEEGGVCLRVRARVAGGVGEVRLCVAVDDPLAYPRSIRIVEREELMRELKADTWVPGESLVANLVDLFADMVAAGEVAEAYEKSAMEGGGKADEEWDAEWCGFAYPMLSSLAFLMSSAFTSQPAVVISRAPPPPAAAAAAAAPEVHSIPCKTSYTGAAPVGDYLMREKGEDGKERTAVRGRRLDGVRVELPEGYECRLLLQKGIGRLEPEPCTTSTTLTFWEHDREPSERSTLPRALGHLAVAAALAAPAAD</sequence>
<accession>A0A2A6CF04</accession>
<evidence type="ECO:0000313" key="2">
    <source>
        <dbReference type="Proteomes" id="UP000005239"/>
    </source>
</evidence>
<reference evidence="2" key="1">
    <citation type="journal article" date="2008" name="Nat. Genet.">
        <title>The Pristionchus pacificus genome provides a unique perspective on nematode lifestyle and parasitism.</title>
        <authorList>
            <person name="Dieterich C."/>
            <person name="Clifton S.W."/>
            <person name="Schuster L.N."/>
            <person name="Chinwalla A."/>
            <person name="Delehaunty K."/>
            <person name="Dinkelacker I."/>
            <person name="Fulton L."/>
            <person name="Fulton R."/>
            <person name="Godfrey J."/>
            <person name="Minx P."/>
            <person name="Mitreva M."/>
            <person name="Roeseler W."/>
            <person name="Tian H."/>
            <person name="Witte H."/>
            <person name="Yang S.P."/>
            <person name="Wilson R.K."/>
            <person name="Sommer R.J."/>
        </authorList>
    </citation>
    <scope>NUCLEOTIDE SEQUENCE [LARGE SCALE GENOMIC DNA]</scope>
    <source>
        <strain evidence="2">PS312</strain>
    </source>
</reference>
<organism evidence="1 2">
    <name type="scientific">Pristionchus pacificus</name>
    <name type="common">Parasitic nematode worm</name>
    <dbReference type="NCBI Taxonomy" id="54126"/>
    <lineage>
        <taxon>Eukaryota</taxon>
        <taxon>Metazoa</taxon>
        <taxon>Ecdysozoa</taxon>
        <taxon>Nematoda</taxon>
        <taxon>Chromadorea</taxon>
        <taxon>Rhabditida</taxon>
        <taxon>Rhabditina</taxon>
        <taxon>Diplogasteromorpha</taxon>
        <taxon>Diplogasteroidea</taxon>
        <taxon>Neodiplogasteridae</taxon>
        <taxon>Pristionchus</taxon>
    </lineage>
</organism>
<accession>A0A8R1YTZ9</accession>